<keyword evidence="1" id="KW-0812">Transmembrane</keyword>
<accession>A0A934RQ45</accession>
<feature type="transmembrane region" description="Helical" evidence="1">
    <location>
        <begin position="277"/>
        <end position="298"/>
    </location>
</feature>
<proteinExistence type="predicted"/>
<dbReference type="EMBL" id="JAENIO010000008">
    <property type="protein sequence ID" value="MBK1833413.1"/>
    <property type="molecule type" value="Genomic_DNA"/>
</dbReference>
<feature type="transmembrane region" description="Helical" evidence="1">
    <location>
        <begin position="359"/>
        <end position="383"/>
    </location>
</feature>
<evidence type="ECO:0000313" key="2">
    <source>
        <dbReference type="EMBL" id="MBK1833413.1"/>
    </source>
</evidence>
<evidence type="ECO:0000256" key="1">
    <source>
        <dbReference type="SAM" id="Phobius"/>
    </source>
</evidence>
<gene>
    <name evidence="2" type="ORF">JIN78_05000</name>
</gene>
<dbReference type="RefSeq" id="WP_200390847.1">
    <property type="nucleotide sequence ID" value="NZ_JAENIO010000008.1"/>
</dbReference>
<feature type="transmembrane region" description="Helical" evidence="1">
    <location>
        <begin position="45"/>
        <end position="77"/>
    </location>
</feature>
<feature type="transmembrane region" description="Helical" evidence="1">
    <location>
        <begin position="325"/>
        <end position="347"/>
    </location>
</feature>
<comment type="caution">
    <text evidence="2">The sequence shown here is derived from an EMBL/GenBank/DDBJ whole genome shotgun (WGS) entry which is preliminary data.</text>
</comment>
<reference evidence="2" key="1">
    <citation type="submission" date="2021-01" db="EMBL/GenBank/DDBJ databases">
        <title>Modified the classification status of verrucomicrobia.</title>
        <authorList>
            <person name="Feng X."/>
        </authorList>
    </citation>
    <scope>NUCLEOTIDE SEQUENCE</scope>
    <source>
        <strain evidence="2">KCTC 12986</strain>
    </source>
</reference>
<feature type="transmembrane region" description="Helical" evidence="1">
    <location>
        <begin position="188"/>
        <end position="211"/>
    </location>
</feature>
<protein>
    <recommendedName>
        <fullName evidence="4">Membrane protein involved in the export of O-antigen and teichoic acid</fullName>
    </recommendedName>
</protein>
<keyword evidence="1" id="KW-1133">Transmembrane helix</keyword>
<keyword evidence="3" id="KW-1185">Reference proteome</keyword>
<feature type="transmembrane region" description="Helical" evidence="1">
    <location>
        <begin position="416"/>
        <end position="436"/>
    </location>
</feature>
<feature type="transmembrane region" description="Helical" evidence="1">
    <location>
        <begin position="112"/>
        <end position="131"/>
    </location>
</feature>
<evidence type="ECO:0000313" key="3">
    <source>
        <dbReference type="Proteomes" id="UP000604083"/>
    </source>
</evidence>
<evidence type="ECO:0008006" key="4">
    <source>
        <dbReference type="Google" id="ProtNLM"/>
    </source>
</evidence>
<dbReference type="Proteomes" id="UP000604083">
    <property type="component" value="Unassembled WGS sequence"/>
</dbReference>
<dbReference type="AlphaFoldDB" id="A0A934RQ45"/>
<keyword evidence="1" id="KW-0472">Membrane</keyword>
<sequence length="476" mass="52319">MIRNLVTKLWNSGTATQWLSLLIKPLRLFLLTPLILTQWNSSEVAAFYIVASVAGFTAIVTEFLPGILSPVFSYYYAGVRNLQEIGKEKLENKRPNWEGFANAFATLRRIQVSISFLLVTIVVVGVLVGLSRQIGWEQFQSHYIWVPLLLSLQVLFQVVMGGVGGALKASGNVALVNKNGSFFAFAQVVLGSLIVSLGGDLTFLLIGQLIVDALNRLTLRQLMKSKIPKVLNGRYDPAVATYLKKPAFRGIIGVMSSVGLQKISPAMVAGLLSNKSLVVFSLSLTFVTTLSTAAKAVIVSQIPRLSRLYCQKDLEKLKVVSIDRISITLIIYLLGVAPGVFAVYYVLSFSNKWPEHGGFSLLILFALFEFCRLLVSSLVMVYNVTNERPFYLRTLVGALITLLGFSLLQISNTGSLLAVACVSAMPQVATTLGLSVRKFCSLVRYSPSELFFAFSERLSVPVINSFCRKLISALYR</sequence>
<organism evidence="2 3">
    <name type="scientific">Roseibacillus ishigakijimensis</name>
    <dbReference type="NCBI Taxonomy" id="454146"/>
    <lineage>
        <taxon>Bacteria</taxon>
        <taxon>Pseudomonadati</taxon>
        <taxon>Verrucomicrobiota</taxon>
        <taxon>Verrucomicrobiia</taxon>
        <taxon>Verrucomicrobiales</taxon>
        <taxon>Verrucomicrobiaceae</taxon>
        <taxon>Roseibacillus</taxon>
    </lineage>
</organism>
<name>A0A934RQ45_9BACT</name>
<feature type="transmembrane region" description="Helical" evidence="1">
    <location>
        <begin position="143"/>
        <end position="167"/>
    </location>
</feature>
<feature type="transmembrane region" description="Helical" evidence="1">
    <location>
        <begin position="21"/>
        <end position="39"/>
    </location>
</feature>
<feature type="transmembrane region" description="Helical" evidence="1">
    <location>
        <begin position="390"/>
        <end position="410"/>
    </location>
</feature>